<dbReference type="Pfam" id="PF04963">
    <property type="entry name" value="Sigma54_CBD"/>
    <property type="match status" value="1"/>
</dbReference>
<keyword evidence="6 9" id="KW-0731">Sigma factor</keyword>
<dbReference type="GO" id="GO:0016987">
    <property type="term" value="F:sigma factor activity"/>
    <property type="evidence" value="ECO:0007669"/>
    <property type="project" value="UniProtKB-KW"/>
</dbReference>
<dbReference type="Gene3D" id="1.10.10.1330">
    <property type="entry name" value="RNA polymerase sigma-54 factor, core-binding domain"/>
    <property type="match status" value="1"/>
</dbReference>
<dbReference type="GO" id="GO:0001216">
    <property type="term" value="F:DNA-binding transcription activator activity"/>
    <property type="evidence" value="ECO:0007669"/>
    <property type="project" value="InterPro"/>
</dbReference>
<feature type="compositionally biased region" description="Gly residues" evidence="10">
    <location>
        <begin position="111"/>
        <end position="120"/>
    </location>
</feature>
<feature type="domain" description="RNA polymerase sigma factor 54 core-binding" evidence="12">
    <location>
        <begin position="134"/>
        <end position="316"/>
    </location>
</feature>
<dbReference type="GO" id="GO:0006352">
    <property type="term" value="P:DNA-templated transcription initiation"/>
    <property type="evidence" value="ECO:0007669"/>
    <property type="project" value="InterPro"/>
</dbReference>
<keyword evidence="14" id="KW-1185">Reference proteome</keyword>
<evidence type="ECO:0000256" key="7">
    <source>
        <dbReference type="ARBA" id="ARBA00023125"/>
    </source>
</evidence>
<reference evidence="13 14" key="1">
    <citation type="submission" date="2016-10" db="EMBL/GenBank/DDBJ databases">
        <authorList>
            <person name="de Groot N.N."/>
        </authorList>
    </citation>
    <scope>NUCLEOTIDE SEQUENCE [LARGE SCALE GENOMIC DNA]</scope>
    <source>
        <strain evidence="13 14">DSM 15345</strain>
    </source>
</reference>
<dbReference type="InterPro" id="IPR007046">
    <property type="entry name" value="RNA_pol_sigma_54_core-bd"/>
</dbReference>
<evidence type="ECO:0000256" key="3">
    <source>
        <dbReference type="ARBA" id="ARBA00022679"/>
    </source>
</evidence>
<evidence type="ECO:0000256" key="4">
    <source>
        <dbReference type="ARBA" id="ARBA00022695"/>
    </source>
</evidence>
<evidence type="ECO:0000256" key="5">
    <source>
        <dbReference type="ARBA" id="ARBA00023015"/>
    </source>
</evidence>
<dbReference type="PANTHER" id="PTHR32248">
    <property type="entry name" value="RNA POLYMERASE SIGMA-54 FACTOR"/>
    <property type="match status" value="1"/>
</dbReference>
<dbReference type="Proteomes" id="UP000198703">
    <property type="component" value="Unassembled WGS sequence"/>
</dbReference>
<proteinExistence type="inferred from homology"/>
<sequence>MSMRQRLELRHAQQMVMTPQLRQAIAMLQMSTLELSSFLASEVERNPLLSLHDGSGDAERAPPTAGERPAVDAAIRRDDPGAVADFDTGRENLFEPDAAPPAPPPGPPAAGPGGSPGAGGRSDFEAFEGDGGMAAPVSLAEHLCAQLALARLSSAARATAEALAGELDEDGYLRVDLDDLAARLGAGPATMAAALAALRACEPTGVGAVSLAECLALQLAERDRLDPAMRALLDNLAALPGAPADRLAKLCGVDRDDLRDMLAELRALDPRPGLRFGGGHADLVTPEVLVSQDGFGGWRVEMNAEALPRLLVDRSYSARVRERAGPASGEKGREARLFLAECAQSASWLQRSLDQRARTILTVATEIVRTQAAFFEEGVSGLRPMTLRQVAEAVSVHESTVSRVTANKFMATPRGLYELKFFFTTALAASDGGAALSAEAVRERIRAMIAAETPGKPLSDDHIVAALKAEGVELARRTVAKYREAMRIPSSVDRRRRARAAL</sequence>
<feature type="domain" description="RNA polymerase sigma factor 54 DNA-binding" evidence="11">
    <location>
        <begin position="338"/>
        <end position="496"/>
    </location>
</feature>
<dbReference type="AlphaFoldDB" id="A0A1H4A6H4"/>
<protein>
    <recommendedName>
        <fullName evidence="9">RNA polymerase sigma-54 factor</fullName>
    </recommendedName>
</protein>
<dbReference type="Pfam" id="PF00309">
    <property type="entry name" value="Sigma54_AID"/>
    <property type="match status" value="1"/>
</dbReference>
<dbReference type="STRING" id="89524.SAMN05444370_10489"/>
<dbReference type="PRINTS" id="PR00045">
    <property type="entry name" value="SIGMA54FCT"/>
</dbReference>
<evidence type="ECO:0000313" key="13">
    <source>
        <dbReference type="EMBL" id="SEA31490.1"/>
    </source>
</evidence>
<dbReference type="Pfam" id="PF04552">
    <property type="entry name" value="Sigma54_DBD"/>
    <property type="match status" value="1"/>
</dbReference>
<evidence type="ECO:0000259" key="11">
    <source>
        <dbReference type="Pfam" id="PF04552"/>
    </source>
</evidence>
<keyword evidence="8 9" id="KW-0804">Transcription</keyword>
<evidence type="ECO:0000256" key="1">
    <source>
        <dbReference type="ARBA" id="ARBA00008798"/>
    </source>
</evidence>
<dbReference type="GO" id="GO:0016779">
    <property type="term" value="F:nucleotidyltransferase activity"/>
    <property type="evidence" value="ECO:0007669"/>
    <property type="project" value="UniProtKB-KW"/>
</dbReference>
<evidence type="ECO:0000256" key="9">
    <source>
        <dbReference type="PIRNR" id="PIRNR000774"/>
    </source>
</evidence>
<dbReference type="PANTHER" id="PTHR32248:SF4">
    <property type="entry name" value="RNA POLYMERASE SIGMA-54 FACTOR"/>
    <property type="match status" value="1"/>
</dbReference>
<dbReference type="NCBIfam" id="NF009118">
    <property type="entry name" value="PRK12469.1"/>
    <property type="match status" value="1"/>
</dbReference>
<dbReference type="InterPro" id="IPR007634">
    <property type="entry name" value="RNA_pol_sigma_54_DNA-bd"/>
</dbReference>
<comment type="function">
    <text evidence="9">Sigma factors are initiation factors that promote the attachment of RNA polymerase to specific initiation sites and are then released.</text>
</comment>
<dbReference type="NCBIfam" id="NF004596">
    <property type="entry name" value="PRK05932.1-3"/>
    <property type="match status" value="1"/>
</dbReference>
<feature type="region of interest" description="Disordered" evidence="10">
    <location>
        <begin position="50"/>
        <end position="127"/>
    </location>
</feature>
<dbReference type="PIRSF" id="PIRSF000774">
    <property type="entry name" value="RpoN"/>
    <property type="match status" value="1"/>
</dbReference>
<dbReference type="Gene3D" id="1.10.10.60">
    <property type="entry name" value="Homeodomain-like"/>
    <property type="match status" value="1"/>
</dbReference>
<dbReference type="PROSITE" id="PS00717">
    <property type="entry name" value="SIGMA54_1"/>
    <property type="match status" value="1"/>
</dbReference>
<dbReference type="EMBL" id="FNQM01000004">
    <property type="protein sequence ID" value="SEA31490.1"/>
    <property type="molecule type" value="Genomic_DNA"/>
</dbReference>
<dbReference type="InterPro" id="IPR000394">
    <property type="entry name" value="RNA_pol_sigma_54"/>
</dbReference>
<evidence type="ECO:0000256" key="2">
    <source>
        <dbReference type="ARBA" id="ARBA00022478"/>
    </source>
</evidence>
<keyword evidence="4 9" id="KW-0548">Nucleotidyltransferase</keyword>
<keyword evidence="2 9" id="KW-0240">DNA-directed RNA polymerase</keyword>
<name>A0A1H4A6H4_9RHOB</name>
<dbReference type="RefSeq" id="WP_093251900.1">
    <property type="nucleotide sequence ID" value="NZ_FNQM01000004.1"/>
</dbReference>
<accession>A0A1H4A6H4</accession>
<gene>
    <name evidence="13" type="ORF">SAMN05444370_10489</name>
</gene>
<dbReference type="OrthoDB" id="9814402at2"/>
<keyword evidence="5 9" id="KW-0805">Transcription regulation</keyword>
<evidence type="ECO:0000256" key="10">
    <source>
        <dbReference type="SAM" id="MobiDB-lite"/>
    </source>
</evidence>
<dbReference type="PROSITE" id="PS50044">
    <property type="entry name" value="SIGMA54_3"/>
    <property type="match status" value="1"/>
</dbReference>
<comment type="similarity">
    <text evidence="1 9">Belongs to the sigma-54 factor family.</text>
</comment>
<dbReference type="InterPro" id="IPR038709">
    <property type="entry name" value="RpoN_core-bd_sf"/>
</dbReference>
<dbReference type="GO" id="GO:0000428">
    <property type="term" value="C:DNA-directed RNA polymerase complex"/>
    <property type="evidence" value="ECO:0007669"/>
    <property type="project" value="UniProtKB-KW"/>
</dbReference>
<keyword evidence="7 9" id="KW-0238">DNA-binding</keyword>
<keyword evidence="3 9" id="KW-0808">Transferase</keyword>
<dbReference type="NCBIfam" id="TIGR02395">
    <property type="entry name" value="rpoN_sigma"/>
    <property type="match status" value="1"/>
</dbReference>
<feature type="compositionally biased region" description="Pro residues" evidence="10">
    <location>
        <begin position="98"/>
        <end position="110"/>
    </location>
</feature>
<evidence type="ECO:0000259" key="12">
    <source>
        <dbReference type="Pfam" id="PF04963"/>
    </source>
</evidence>
<evidence type="ECO:0000256" key="8">
    <source>
        <dbReference type="ARBA" id="ARBA00023163"/>
    </source>
</evidence>
<evidence type="ECO:0000256" key="6">
    <source>
        <dbReference type="ARBA" id="ARBA00023082"/>
    </source>
</evidence>
<organism evidence="13 14">
    <name type="scientific">Rubrimonas cliftonensis</name>
    <dbReference type="NCBI Taxonomy" id="89524"/>
    <lineage>
        <taxon>Bacteria</taxon>
        <taxon>Pseudomonadati</taxon>
        <taxon>Pseudomonadota</taxon>
        <taxon>Alphaproteobacteria</taxon>
        <taxon>Rhodobacterales</taxon>
        <taxon>Paracoccaceae</taxon>
        <taxon>Rubrimonas</taxon>
    </lineage>
</organism>
<evidence type="ECO:0000313" key="14">
    <source>
        <dbReference type="Proteomes" id="UP000198703"/>
    </source>
</evidence>
<dbReference type="GO" id="GO:0003677">
    <property type="term" value="F:DNA binding"/>
    <property type="evidence" value="ECO:0007669"/>
    <property type="project" value="UniProtKB-KW"/>
</dbReference>
<dbReference type="PROSITE" id="PS00718">
    <property type="entry name" value="SIGMA54_2"/>
    <property type="match status" value="1"/>
</dbReference>